<accession>A0AAW5R2S2</accession>
<evidence type="ECO:0000256" key="4">
    <source>
        <dbReference type="SAM" id="SignalP"/>
    </source>
</evidence>
<dbReference type="Pfam" id="PF25876">
    <property type="entry name" value="HH_MFP_RND"/>
    <property type="match status" value="1"/>
</dbReference>
<dbReference type="Gene3D" id="2.40.50.100">
    <property type="match status" value="1"/>
</dbReference>
<comment type="similarity">
    <text evidence="2">Belongs to the membrane fusion protein (MFP) (TC 8.A.1) family.</text>
</comment>
<dbReference type="RefSeq" id="WP_261617003.1">
    <property type="nucleotide sequence ID" value="NZ_JALIDZ010000007.1"/>
</dbReference>
<dbReference type="GO" id="GO:0030313">
    <property type="term" value="C:cell envelope"/>
    <property type="evidence" value="ECO:0007669"/>
    <property type="project" value="UniProtKB-SubCell"/>
</dbReference>
<evidence type="ECO:0000256" key="3">
    <source>
        <dbReference type="SAM" id="Coils"/>
    </source>
</evidence>
<dbReference type="SUPFAM" id="SSF111369">
    <property type="entry name" value="HlyD-like secretion proteins"/>
    <property type="match status" value="1"/>
</dbReference>
<dbReference type="InterPro" id="IPR058624">
    <property type="entry name" value="MdtA-like_HH"/>
</dbReference>
<feature type="domain" description="Multidrug resistance protein MdtA-like alpha-helical hairpin" evidence="5">
    <location>
        <begin position="97"/>
        <end position="164"/>
    </location>
</feature>
<dbReference type="Gene3D" id="1.10.287.470">
    <property type="entry name" value="Helix hairpin bin"/>
    <property type="match status" value="1"/>
</dbReference>
<feature type="domain" description="Multidrug resistance protein MdtA-like C-terminal permuted SH3" evidence="8">
    <location>
        <begin position="291"/>
        <end position="350"/>
    </location>
</feature>
<sequence length="367" mass="38553">MIALAALGASVLGLVAPAAAQQGDAPPPAVVVVPVTTKAVSSSAEFIGQTGAFHTVDLRARVRGFLTERTFEEGHRVAEGDVLYVIDPSEYDAARDAAEARVKGVEATIEQAEAQLARYERLATTGTASEASLDEARAAAGRARADLAAAKAELEQANLNLGYTRIATPISGRISRSSVDTGNLVGPDSGVLATVVATDPVYVTFSVTERDYLEYLKAYQAGNTTAYKPQIRLVDGTVFDHDGKIDFFGTEVDAATGTIPFRAVFDNPDGVLLPGQFVTVVLVSSEPTQEIVVPQAAIQQNQAGYFVLVVDADSKVEQRPVTLGERLKTEAVVASGLEVGEQIIVEGIQKVRPGATVTAVPQGEASQ</sequence>
<dbReference type="InterPro" id="IPR058626">
    <property type="entry name" value="MdtA-like_b-barrel"/>
</dbReference>
<keyword evidence="3" id="KW-0175">Coiled coil</keyword>
<evidence type="ECO:0000259" key="8">
    <source>
        <dbReference type="Pfam" id="PF25967"/>
    </source>
</evidence>
<evidence type="ECO:0000313" key="10">
    <source>
        <dbReference type="Proteomes" id="UP001320898"/>
    </source>
</evidence>
<feature type="domain" description="Multidrug resistance protein MdtA-like beta-barrel" evidence="7">
    <location>
        <begin position="200"/>
        <end position="282"/>
    </location>
</feature>
<feature type="chain" id="PRO_5043678013" evidence="4">
    <location>
        <begin position="21"/>
        <end position="367"/>
    </location>
</feature>
<dbReference type="GO" id="GO:0005886">
    <property type="term" value="C:plasma membrane"/>
    <property type="evidence" value="ECO:0007669"/>
    <property type="project" value="TreeGrafter"/>
</dbReference>
<evidence type="ECO:0000259" key="7">
    <source>
        <dbReference type="Pfam" id="PF25944"/>
    </source>
</evidence>
<evidence type="ECO:0000259" key="5">
    <source>
        <dbReference type="Pfam" id="PF25876"/>
    </source>
</evidence>
<dbReference type="NCBIfam" id="TIGR01730">
    <property type="entry name" value="RND_mfp"/>
    <property type="match status" value="1"/>
</dbReference>
<dbReference type="EMBL" id="JALIDZ010000007">
    <property type="protein sequence ID" value="MCT8973437.1"/>
    <property type="molecule type" value="Genomic_DNA"/>
</dbReference>
<comment type="subcellular location">
    <subcellularLocation>
        <location evidence="1">Cell envelope</location>
    </subcellularLocation>
</comment>
<dbReference type="GO" id="GO:0022857">
    <property type="term" value="F:transmembrane transporter activity"/>
    <property type="evidence" value="ECO:0007669"/>
    <property type="project" value="InterPro"/>
</dbReference>
<dbReference type="Gene3D" id="2.40.30.170">
    <property type="match status" value="1"/>
</dbReference>
<organism evidence="9 10">
    <name type="scientific">Microbaculum marinisediminis</name>
    <dbReference type="NCBI Taxonomy" id="2931392"/>
    <lineage>
        <taxon>Bacteria</taxon>
        <taxon>Pseudomonadati</taxon>
        <taxon>Pseudomonadota</taxon>
        <taxon>Alphaproteobacteria</taxon>
        <taxon>Hyphomicrobiales</taxon>
        <taxon>Tepidamorphaceae</taxon>
        <taxon>Microbaculum</taxon>
    </lineage>
</organism>
<dbReference type="AlphaFoldDB" id="A0AAW5R2S2"/>
<dbReference type="Proteomes" id="UP001320898">
    <property type="component" value="Unassembled WGS sequence"/>
</dbReference>
<gene>
    <name evidence="9" type="ORF">MUB46_16365</name>
</gene>
<evidence type="ECO:0000259" key="6">
    <source>
        <dbReference type="Pfam" id="PF25917"/>
    </source>
</evidence>
<dbReference type="Pfam" id="PF25967">
    <property type="entry name" value="RND-MFP_C"/>
    <property type="match status" value="1"/>
</dbReference>
<dbReference type="InterPro" id="IPR058627">
    <property type="entry name" value="MdtA-like_C"/>
</dbReference>
<proteinExistence type="inferred from homology"/>
<dbReference type="Pfam" id="PF25944">
    <property type="entry name" value="Beta-barrel_RND"/>
    <property type="match status" value="1"/>
</dbReference>
<evidence type="ECO:0000256" key="1">
    <source>
        <dbReference type="ARBA" id="ARBA00004196"/>
    </source>
</evidence>
<keyword evidence="10" id="KW-1185">Reference proteome</keyword>
<feature type="signal peptide" evidence="4">
    <location>
        <begin position="1"/>
        <end position="20"/>
    </location>
</feature>
<evidence type="ECO:0000313" key="9">
    <source>
        <dbReference type="EMBL" id="MCT8973437.1"/>
    </source>
</evidence>
<dbReference type="InterPro" id="IPR006143">
    <property type="entry name" value="RND_pump_MFP"/>
</dbReference>
<dbReference type="PANTHER" id="PTHR30158">
    <property type="entry name" value="ACRA/E-RELATED COMPONENT OF DRUG EFFLUX TRANSPORTER"/>
    <property type="match status" value="1"/>
</dbReference>
<dbReference type="Pfam" id="PF25917">
    <property type="entry name" value="BSH_RND"/>
    <property type="match status" value="1"/>
</dbReference>
<feature type="domain" description="Multidrug resistance protein MdtA-like barrel-sandwich hybrid" evidence="6">
    <location>
        <begin position="55"/>
        <end position="185"/>
    </location>
</feature>
<dbReference type="Gene3D" id="2.40.420.20">
    <property type="match status" value="1"/>
</dbReference>
<dbReference type="FunFam" id="2.40.420.20:FF:000001">
    <property type="entry name" value="Efflux RND transporter periplasmic adaptor subunit"/>
    <property type="match status" value="1"/>
</dbReference>
<name>A0AAW5R2S2_9HYPH</name>
<dbReference type="GO" id="GO:0046677">
    <property type="term" value="P:response to antibiotic"/>
    <property type="evidence" value="ECO:0007669"/>
    <property type="project" value="TreeGrafter"/>
</dbReference>
<reference evidence="9 10" key="1">
    <citation type="submission" date="2022-04" db="EMBL/GenBank/DDBJ databases">
        <authorList>
            <person name="Ye Y.-Q."/>
            <person name="Du Z.-J."/>
        </authorList>
    </citation>
    <scope>NUCLEOTIDE SEQUENCE [LARGE SCALE GENOMIC DNA]</scope>
    <source>
        <strain evidence="9 10">A6E488</strain>
    </source>
</reference>
<comment type="caution">
    <text evidence="9">The sequence shown here is derived from an EMBL/GenBank/DDBJ whole genome shotgun (WGS) entry which is preliminary data.</text>
</comment>
<protein>
    <submittedName>
        <fullName evidence="9">Efflux RND transporter periplasmic adaptor subunit</fullName>
    </submittedName>
</protein>
<dbReference type="InterPro" id="IPR058625">
    <property type="entry name" value="MdtA-like_BSH"/>
</dbReference>
<feature type="coiled-coil region" evidence="3">
    <location>
        <begin position="95"/>
        <end position="160"/>
    </location>
</feature>
<keyword evidence="4" id="KW-0732">Signal</keyword>
<evidence type="ECO:0000256" key="2">
    <source>
        <dbReference type="ARBA" id="ARBA00009477"/>
    </source>
</evidence>